<gene>
    <name evidence="7" type="ORF">DUNSADRAFT_6663</name>
</gene>
<dbReference type="InterPro" id="IPR036259">
    <property type="entry name" value="MFS_trans_sf"/>
</dbReference>
<keyword evidence="8" id="KW-1185">Reference proteome</keyword>
<reference evidence="7" key="1">
    <citation type="submission" date="2017-08" db="EMBL/GenBank/DDBJ databases">
        <authorList>
            <person name="Polle J.E."/>
            <person name="Barry K."/>
            <person name="Cushman J."/>
            <person name="Schmutz J."/>
            <person name="Tran D."/>
            <person name="Hathwaick L.T."/>
            <person name="Yim W.C."/>
            <person name="Jenkins J."/>
            <person name="Mckie-Krisberg Z.M."/>
            <person name="Prochnik S."/>
            <person name="Lindquist E."/>
            <person name="Dockter R.B."/>
            <person name="Adam C."/>
            <person name="Molina H."/>
            <person name="Bunkerborg J."/>
            <person name="Jin E."/>
            <person name="Buchheim M."/>
            <person name="Magnuson J."/>
        </authorList>
    </citation>
    <scope>NUCLEOTIDE SEQUENCE</scope>
    <source>
        <strain evidence="7">CCAP 19/18</strain>
    </source>
</reference>
<organism evidence="7 8">
    <name type="scientific">Dunaliella salina</name>
    <name type="common">Green alga</name>
    <name type="synonym">Protococcus salinus</name>
    <dbReference type="NCBI Taxonomy" id="3046"/>
    <lineage>
        <taxon>Eukaryota</taxon>
        <taxon>Viridiplantae</taxon>
        <taxon>Chlorophyta</taxon>
        <taxon>core chlorophytes</taxon>
        <taxon>Chlorophyceae</taxon>
        <taxon>CS clade</taxon>
        <taxon>Chlamydomonadales</taxon>
        <taxon>Dunaliellaceae</taxon>
        <taxon>Dunaliella</taxon>
    </lineage>
</organism>
<comment type="subcellular location">
    <subcellularLocation>
        <location evidence="1">Membrane</location>
        <topology evidence="1">Multi-pass membrane protein</topology>
    </subcellularLocation>
</comment>
<keyword evidence="2 5" id="KW-0812">Transmembrane</keyword>
<feature type="transmembrane region" description="Helical" evidence="5">
    <location>
        <begin position="43"/>
        <end position="64"/>
    </location>
</feature>
<evidence type="ECO:0000256" key="2">
    <source>
        <dbReference type="ARBA" id="ARBA00022692"/>
    </source>
</evidence>
<dbReference type="Proteomes" id="UP000815325">
    <property type="component" value="Unassembled WGS sequence"/>
</dbReference>
<evidence type="ECO:0000256" key="1">
    <source>
        <dbReference type="ARBA" id="ARBA00004141"/>
    </source>
</evidence>
<evidence type="ECO:0000256" key="3">
    <source>
        <dbReference type="ARBA" id="ARBA00022989"/>
    </source>
</evidence>
<proteinExistence type="predicted"/>
<dbReference type="InterPro" id="IPR010658">
    <property type="entry name" value="Nodulin-like"/>
</dbReference>
<keyword evidence="4 5" id="KW-0472">Membrane</keyword>
<evidence type="ECO:0000256" key="5">
    <source>
        <dbReference type="SAM" id="Phobius"/>
    </source>
</evidence>
<feature type="transmembrane region" description="Helical" evidence="5">
    <location>
        <begin position="105"/>
        <end position="128"/>
    </location>
</feature>
<dbReference type="SUPFAM" id="SSF103473">
    <property type="entry name" value="MFS general substrate transporter"/>
    <property type="match status" value="1"/>
</dbReference>
<evidence type="ECO:0000259" key="6">
    <source>
        <dbReference type="Pfam" id="PF06813"/>
    </source>
</evidence>
<dbReference type="Pfam" id="PF06813">
    <property type="entry name" value="Nodulin-like"/>
    <property type="match status" value="1"/>
</dbReference>
<dbReference type="PANTHER" id="PTHR21576">
    <property type="entry name" value="UNCHARACTERIZED NODULIN-LIKE PROTEIN"/>
    <property type="match status" value="1"/>
</dbReference>
<evidence type="ECO:0000313" key="8">
    <source>
        <dbReference type="Proteomes" id="UP000815325"/>
    </source>
</evidence>
<feature type="domain" description="Nodulin-like" evidence="6">
    <location>
        <begin position="5"/>
        <end position="168"/>
    </location>
</feature>
<feature type="transmembrane region" description="Helical" evidence="5">
    <location>
        <begin position="323"/>
        <end position="348"/>
    </location>
</feature>
<sequence>MKINRWATFAAGCGIMASAGLSYAFSILSPGIKEQFGFSDYQIALLASVVNGGAYFALVAGSLYDSVAHRHNLGPRLVIWVGCALMFVGYGGMWAQARGLLQPSFYRMLLCAFMAGNAATFWDVAVLVTNVRNFPHDRGSVLGICKSFLGMSTSIYASVYWALFSGSVSTLPPPASLTPPSTGLQPSSIPRGLLARIATASDSRHGMPGVTGGSGSVAESTTRFMGCLALVPTGVNLLASAFVNHVPIDYHGLEQLPYEPEPQHTPSHKTQPSAALWWCLGLLRVQKSTRFTGMYCLVGLLVIFQAGAALHKGTHQEGREVQQAQMAVLLGMLSLLLLLPLSTGPLAVKSLRRAMRIGLHHSRRSSDRAAGSVGDMSFCDRFGAHRGCALVR</sequence>
<evidence type="ECO:0000313" key="7">
    <source>
        <dbReference type="EMBL" id="KAF5835906.1"/>
    </source>
</evidence>
<name>A0ABQ7GMT0_DUNSA</name>
<accession>A0ABQ7GMT0</accession>
<comment type="caution">
    <text evidence="7">The sequence shown here is derived from an EMBL/GenBank/DDBJ whole genome shotgun (WGS) entry which is preliminary data.</text>
</comment>
<dbReference type="PANTHER" id="PTHR21576:SF158">
    <property type="entry name" value="RIBOSOMAL RNA-PROCESSING PROTEIN 12-LIKE CONSERVED DOMAIN-CONTAINING PROTEIN"/>
    <property type="match status" value="1"/>
</dbReference>
<feature type="transmembrane region" description="Helical" evidence="5">
    <location>
        <begin position="76"/>
        <end position="93"/>
    </location>
</feature>
<dbReference type="EMBL" id="MU069683">
    <property type="protein sequence ID" value="KAF5835906.1"/>
    <property type="molecule type" value="Genomic_DNA"/>
</dbReference>
<feature type="transmembrane region" description="Helical" evidence="5">
    <location>
        <begin position="292"/>
        <end position="311"/>
    </location>
</feature>
<dbReference type="Gene3D" id="1.20.1250.20">
    <property type="entry name" value="MFS general substrate transporter like domains"/>
    <property type="match status" value="1"/>
</dbReference>
<evidence type="ECO:0000256" key="4">
    <source>
        <dbReference type="ARBA" id="ARBA00023136"/>
    </source>
</evidence>
<keyword evidence="3 5" id="KW-1133">Transmembrane helix</keyword>
<protein>
    <submittedName>
        <fullName evidence="7">Nodulin-like-domain-containing protein</fullName>
    </submittedName>
</protein>